<accession>A0ACC2YFT9</accession>
<evidence type="ECO:0000313" key="1">
    <source>
        <dbReference type="EMBL" id="KAJ9634193.1"/>
    </source>
</evidence>
<dbReference type="EMBL" id="JAPDRP010000035">
    <property type="protein sequence ID" value="KAJ9634193.1"/>
    <property type="molecule type" value="Genomic_DNA"/>
</dbReference>
<comment type="caution">
    <text evidence="1">The sequence shown here is derived from an EMBL/GenBank/DDBJ whole genome shotgun (WGS) entry which is preliminary data.</text>
</comment>
<sequence>MPECIVLGDDVAHDILINLKRDDIIAFRDEISKTLVDFSATDERTYQPEPAVVTRPDGRKALFRPFTSNNGPGIKIIVDPTTPSAAGKTEARPESTNTTSKKPTLHGILAVCDEDGLPKGFINAEEITAYRTSMSVMIPYAWRSNTANVVVFGAGKTALWHIRQALGLRGEEIMRITVVNRSVERARALIDQVQQENEKFWRSPVVFHNLNHDHSKYEEDLQEAVSQADIMELGELLHMRDTSLEGFSKEQERCLRGGLVVYKSVGVSLTDLAAANAVLALARRQGKGVLVPHF</sequence>
<organism evidence="1 2">
    <name type="scientific">Coniosporium tulheliwenetii</name>
    <dbReference type="NCBI Taxonomy" id="3383036"/>
    <lineage>
        <taxon>Eukaryota</taxon>
        <taxon>Fungi</taxon>
        <taxon>Dikarya</taxon>
        <taxon>Ascomycota</taxon>
        <taxon>Pezizomycotina</taxon>
        <taxon>Dothideomycetes</taxon>
        <taxon>Dothideomycetes incertae sedis</taxon>
        <taxon>Coniosporium</taxon>
    </lineage>
</organism>
<name>A0ACC2YFT9_9PEZI</name>
<protein>
    <submittedName>
        <fullName evidence="1">Uncharacterized protein</fullName>
    </submittedName>
</protein>
<gene>
    <name evidence="1" type="ORF">H2199_009077</name>
</gene>
<reference evidence="1" key="1">
    <citation type="submission" date="2022-10" db="EMBL/GenBank/DDBJ databases">
        <title>Culturing micro-colonial fungi from biological soil crusts in the Mojave desert and describing Neophaeococcomyces mojavensis, and introducing the new genera and species Taxawa tesnikishii.</title>
        <authorList>
            <person name="Kurbessoian T."/>
            <person name="Stajich J.E."/>
        </authorList>
    </citation>
    <scope>NUCLEOTIDE SEQUENCE</scope>
    <source>
        <strain evidence="1">JES_115</strain>
    </source>
</reference>
<proteinExistence type="predicted"/>
<keyword evidence="2" id="KW-1185">Reference proteome</keyword>
<evidence type="ECO:0000313" key="2">
    <source>
        <dbReference type="Proteomes" id="UP001172680"/>
    </source>
</evidence>
<dbReference type="Proteomes" id="UP001172680">
    <property type="component" value="Unassembled WGS sequence"/>
</dbReference>